<dbReference type="Gene3D" id="2.160.10.10">
    <property type="entry name" value="Hexapeptide repeat proteins"/>
    <property type="match status" value="1"/>
</dbReference>
<dbReference type="InterPro" id="IPR011004">
    <property type="entry name" value="Trimer_LpxA-like_sf"/>
</dbReference>
<keyword evidence="7" id="KW-1185">Reference proteome</keyword>
<evidence type="ECO:0000259" key="5">
    <source>
        <dbReference type="Pfam" id="PF17836"/>
    </source>
</evidence>
<dbReference type="AlphaFoldDB" id="A0A418WJ84"/>
<dbReference type="InterPro" id="IPR041561">
    <property type="entry name" value="PglD_N"/>
</dbReference>
<evidence type="ECO:0000256" key="3">
    <source>
        <dbReference type="PIRSR" id="PIRSR620019-2"/>
    </source>
</evidence>
<dbReference type="CDD" id="cd03360">
    <property type="entry name" value="LbH_AT_putative"/>
    <property type="match status" value="1"/>
</dbReference>
<dbReference type="EMBL" id="QYUK01000011">
    <property type="protein sequence ID" value="RJF89919.1"/>
    <property type="molecule type" value="Genomic_DNA"/>
</dbReference>
<dbReference type="Pfam" id="PF17836">
    <property type="entry name" value="PglD_N"/>
    <property type="match status" value="1"/>
</dbReference>
<feature type="domain" description="PglD N-terminal" evidence="5">
    <location>
        <begin position="37"/>
        <end position="105"/>
    </location>
</feature>
<dbReference type="PANTHER" id="PTHR43300:SF7">
    <property type="entry name" value="UDP-N-ACETYLBACILLOSAMINE N-ACETYLTRANSFERASE"/>
    <property type="match status" value="1"/>
</dbReference>
<dbReference type="Gene3D" id="3.40.50.20">
    <property type="match status" value="1"/>
</dbReference>
<evidence type="ECO:0000313" key="6">
    <source>
        <dbReference type="EMBL" id="RJF89919.1"/>
    </source>
</evidence>
<dbReference type="InterPro" id="IPR020019">
    <property type="entry name" value="AcTrfase_PglD-like"/>
</dbReference>
<dbReference type="Proteomes" id="UP000284605">
    <property type="component" value="Unassembled WGS sequence"/>
</dbReference>
<gene>
    <name evidence="6" type="ORF">D3874_08670</name>
</gene>
<reference evidence="6 7" key="1">
    <citation type="submission" date="2018-09" db="EMBL/GenBank/DDBJ databases">
        <authorList>
            <person name="Zhu H."/>
        </authorList>
    </citation>
    <scope>NUCLEOTIDE SEQUENCE [LARGE SCALE GENOMIC DNA]</scope>
    <source>
        <strain evidence="6 7">K1W22B-8</strain>
    </source>
</reference>
<sequence>MLAGRRPEGGIRPGQCRLSHRLRRGPGRAGPVSERPLLIFGAGGLAREAAFLAQRLGRRVTAFVDRAPGTLGGHPVVTLDGAVARWPGAEVSIAVGDSALRRHLAAAAAAAGLAATSLIDPATPIADDTVIGAGAIILPGVSLTVNIRLGAHVLINPGVTIAHDVVMGDFVSLAPGVHVAGNAAIHDDAFLGIGAVVSNGRPDRPIVIGRGARVGAGAVVTNDVSAGFTVIGVPARPMRGRDVA</sequence>
<evidence type="ECO:0000313" key="7">
    <source>
        <dbReference type="Proteomes" id="UP000284605"/>
    </source>
</evidence>
<dbReference type="PANTHER" id="PTHR43300">
    <property type="entry name" value="ACETYLTRANSFERASE"/>
    <property type="match status" value="1"/>
</dbReference>
<feature type="site" description="Increases basicity of active site His" evidence="2">
    <location>
        <position position="164"/>
    </location>
</feature>
<name>A0A418WJ84_9PROT</name>
<dbReference type="SUPFAM" id="SSF51161">
    <property type="entry name" value="Trimeric LpxA-like enzymes"/>
    <property type="match status" value="1"/>
</dbReference>
<feature type="active site" description="Proton acceptor" evidence="2">
    <location>
        <position position="163"/>
    </location>
</feature>
<feature type="region of interest" description="Disordered" evidence="4">
    <location>
        <begin position="1"/>
        <end position="29"/>
    </location>
</feature>
<dbReference type="GO" id="GO:0016740">
    <property type="term" value="F:transferase activity"/>
    <property type="evidence" value="ECO:0007669"/>
    <property type="project" value="UniProtKB-KW"/>
</dbReference>
<evidence type="ECO:0000256" key="1">
    <source>
        <dbReference type="ARBA" id="ARBA00007274"/>
    </source>
</evidence>
<feature type="binding site" evidence="3">
    <location>
        <position position="96"/>
    </location>
    <ligand>
        <name>substrate</name>
    </ligand>
</feature>
<comment type="caution">
    <text evidence="6">The sequence shown here is derived from an EMBL/GenBank/DDBJ whole genome shotgun (WGS) entry which is preliminary data.</text>
</comment>
<accession>A0A418WJ84</accession>
<comment type="similarity">
    <text evidence="1">Belongs to the transferase hexapeptide repeat family.</text>
</comment>
<proteinExistence type="inferred from homology"/>
<feature type="binding site" evidence="3">
    <location>
        <position position="193"/>
    </location>
    <ligand>
        <name>acetyl-CoA</name>
        <dbReference type="ChEBI" id="CHEBI:57288"/>
    </ligand>
</feature>
<keyword evidence="6" id="KW-0808">Transferase</keyword>
<protein>
    <submittedName>
        <fullName evidence="6">Acetyltransferase</fullName>
    </submittedName>
</protein>
<organism evidence="6 7">
    <name type="scientific">Oleomonas cavernae</name>
    <dbReference type="NCBI Taxonomy" id="2320859"/>
    <lineage>
        <taxon>Bacteria</taxon>
        <taxon>Pseudomonadati</taxon>
        <taxon>Pseudomonadota</taxon>
        <taxon>Alphaproteobacteria</taxon>
        <taxon>Acetobacterales</taxon>
        <taxon>Acetobacteraceae</taxon>
        <taxon>Oleomonas</taxon>
    </lineage>
</organism>
<dbReference type="InterPro" id="IPR050179">
    <property type="entry name" value="Trans_hexapeptide_repeat"/>
</dbReference>
<dbReference type="NCBIfam" id="TIGR03570">
    <property type="entry name" value="NeuD_NnaD"/>
    <property type="match status" value="1"/>
</dbReference>
<evidence type="ECO:0000256" key="4">
    <source>
        <dbReference type="SAM" id="MobiDB-lite"/>
    </source>
</evidence>
<evidence type="ECO:0000256" key="2">
    <source>
        <dbReference type="PIRSR" id="PIRSR620019-1"/>
    </source>
</evidence>